<accession>A0A5N6BK10</accession>
<dbReference type="RefSeq" id="WP_139578422.1">
    <property type="nucleotide sequence ID" value="NZ_VDMA02000019.1"/>
</dbReference>
<organism evidence="1 2">
    <name type="scientific">Microbispora catharanthi</name>
    <dbReference type="NCBI Taxonomy" id="1712871"/>
    <lineage>
        <taxon>Bacteria</taxon>
        <taxon>Bacillati</taxon>
        <taxon>Actinomycetota</taxon>
        <taxon>Actinomycetes</taxon>
        <taxon>Streptosporangiales</taxon>
        <taxon>Streptosporangiaceae</taxon>
        <taxon>Microbispora</taxon>
    </lineage>
</organism>
<proteinExistence type="predicted"/>
<evidence type="ECO:0000313" key="2">
    <source>
        <dbReference type="Proteomes" id="UP000313066"/>
    </source>
</evidence>
<dbReference type="Proteomes" id="UP000313066">
    <property type="component" value="Unassembled WGS sequence"/>
</dbReference>
<name>A0A5N6BK10_9ACTN</name>
<dbReference type="InterPro" id="IPR011990">
    <property type="entry name" value="TPR-like_helical_dom_sf"/>
</dbReference>
<dbReference type="EMBL" id="VDMA02000019">
    <property type="protein sequence ID" value="KAB8180916.1"/>
    <property type="molecule type" value="Genomic_DNA"/>
</dbReference>
<dbReference type="InterPro" id="IPR019734">
    <property type="entry name" value="TPR_rpt"/>
</dbReference>
<comment type="caution">
    <text evidence="1">The sequence shown here is derived from an EMBL/GenBank/DDBJ whole genome shotgun (WGS) entry which is preliminary data.</text>
</comment>
<dbReference type="Gene3D" id="1.25.40.10">
    <property type="entry name" value="Tetratricopeptide repeat domain"/>
    <property type="match status" value="2"/>
</dbReference>
<keyword evidence="2" id="KW-1185">Reference proteome</keyword>
<dbReference type="SUPFAM" id="SSF48452">
    <property type="entry name" value="TPR-like"/>
    <property type="match status" value="2"/>
</dbReference>
<protein>
    <recommendedName>
        <fullName evidence="3">Tetratricopeptide repeat protein</fullName>
    </recommendedName>
</protein>
<evidence type="ECO:0000313" key="1">
    <source>
        <dbReference type="EMBL" id="KAB8180916.1"/>
    </source>
</evidence>
<dbReference type="AlphaFoldDB" id="A0A5N6BK10"/>
<reference evidence="1 2" key="1">
    <citation type="submission" date="2019-10" db="EMBL/GenBank/DDBJ databases">
        <title>Nonomuraea sp. nov., isolated from Phyllanthus amarus.</title>
        <authorList>
            <person name="Klykleung N."/>
            <person name="Tanasupawat S."/>
        </authorList>
    </citation>
    <scope>NUCLEOTIDE SEQUENCE [LARGE SCALE GENOMIC DNA]</scope>
    <source>
        <strain evidence="1 2">CR1-09</strain>
    </source>
</reference>
<sequence length="880" mass="94301">MSGAAAIRAGLEECAALPEGRQKAERLEVLAAQARTAGNRSLEGEVLLALVEAYLYAAEGDRMPVAAGRLLRLLDDFPAELGPLSYSIHWRLKWMTHSLVGNPAVPLETTHRWLDELQSRYRERGYSARPVLALRSLLAQETGDFETAAAAMEASIAAPDDAMADCDACEHNGWGAWREAAGDDEGALQFWAPLLDGELTCAEEPHRVLGQALLPLLRTGRVEDARSAHLKGYQLARRTLSLREAVGQHIEFCALTGNEARGLEILTEHVAWLAPQGEEVSRRLGFICGVTVLLRRLTALGHDDLPVGDRTAGAALDDLEREIGDICARYDARNGTHVVSERVAARLSREPLLDRLPLGSPVRLPRPAGAAVPVPPRPSQASLEDLVAEARRLSALRHPHADEAWERVGAAGTELPEPVAARVELRRAGTAMEQDPGAAYARLLAVADRFERLGDRADALEARAGAAVALAYAGDRAGGESLAETVTAEAAAAYAQGTLDAEKYLAARRAGAYVAVSTLAGPDGPVETDVLAARARVEAELSTAEELGGTGRAGTYHDMLARIFLLLGDLDAARTHLTAALGRYRDAGMPWLAARPAGMLGQIALDQGDPESAEGHVSAALEHGGDLLPAEEAAELGSLLVEALTRQPGRELDVVGAALAAAARWDGLSEPDTLHNTFAAARAYHVLDRHGEAAALFEEVIPRVEVPYEGEAVARTRAQYGRSLAELGRHREAAEQFVMAARLVQDDPDAKELHAELAWSAAEALQFAGRPDEALPAFRRAARLWGDLGMIVPRVRCLRAAAWLMDWTGGDTAEDEDGDTEPPGVTAMRAVLAELESLPGAEPSEEVAAELAETRRQLDAMLDDGFDSCDFDEDEGEDEE</sequence>
<evidence type="ECO:0008006" key="3">
    <source>
        <dbReference type="Google" id="ProtNLM"/>
    </source>
</evidence>
<gene>
    <name evidence="1" type="ORF">FH610_030170</name>
</gene>
<dbReference type="SMART" id="SM00028">
    <property type="entry name" value="TPR"/>
    <property type="match status" value="4"/>
</dbReference>